<dbReference type="GO" id="GO:0016987">
    <property type="term" value="F:sigma factor activity"/>
    <property type="evidence" value="ECO:0007669"/>
    <property type="project" value="UniProtKB-KW"/>
</dbReference>
<dbReference type="Proteomes" id="UP000319296">
    <property type="component" value="Unassembled WGS sequence"/>
</dbReference>
<dbReference type="InterPro" id="IPR000943">
    <property type="entry name" value="RNA_pol_sigma70"/>
</dbReference>
<accession>A0A519BLD5</accession>
<dbReference type="PROSITE" id="PS00715">
    <property type="entry name" value="SIGMA70_1"/>
    <property type="match status" value="1"/>
</dbReference>
<keyword evidence="2 5" id="KW-0731">Sigma factor</keyword>
<protein>
    <recommendedName>
        <fullName evidence="5">RNA polymerase sigma factor</fullName>
    </recommendedName>
</protein>
<evidence type="ECO:0000256" key="5">
    <source>
        <dbReference type="RuleBase" id="RU362124"/>
    </source>
</evidence>
<dbReference type="Pfam" id="PF04539">
    <property type="entry name" value="Sigma70_r3"/>
    <property type="match status" value="1"/>
</dbReference>
<dbReference type="PRINTS" id="PR00046">
    <property type="entry name" value="SIGMA70FCT"/>
</dbReference>
<dbReference type="InterPro" id="IPR007624">
    <property type="entry name" value="RNA_pol_sigma70_r3"/>
</dbReference>
<keyword evidence="4 5" id="KW-0804">Transcription</keyword>
<dbReference type="Pfam" id="PF00140">
    <property type="entry name" value="Sigma70_r1_2"/>
    <property type="match status" value="1"/>
</dbReference>
<keyword evidence="1 5" id="KW-0805">Transcription regulation</keyword>
<evidence type="ECO:0000259" key="7">
    <source>
        <dbReference type="PROSITE" id="PS00716"/>
    </source>
</evidence>
<sequence length="289" mass="33494">MSFDESDNEYHETNTSNNIYTQYLRNIHKHPLLTRDQEYELTLKANDGDKEARDLMIQSNLGLVIQVAKRFLGRGIPFEDLIEDGNIGLMKAVERFQPSKGFRFSTYATWWIRQSIERAILNSARLIRIPIHVSENMFKISKASKNLEKEKGYEPNIEDIADYVGMNVDKVEKIYGSIANISSLDYSISQNDDDQNMSLSNIIKEDEESTLPYEILNKLETISLLNNWLFSLKDNERKIITLRYGLNYENPMTLHQIAVIFNLTKERIRQIESKAMAKLQKMAKESGVL</sequence>
<dbReference type="SUPFAM" id="SSF88946">
    <property type="entry name" value="Sigma2 domain of RNA polymerase sigma factors"/>
    <property type="match status" value="1"/>
</dbReference>
<dbReference type="AlphaFoldDB" id="A0A519BLD5"/>
<evidence type="ECO:0000256" key="4">
    <source>
        <dbReference type="ARBA" id="ARBA00023163"/>
    </source>
</evidence>
<dbReference type="InterPro" id="IPR007627">
    <property type="entry name" value="RNA_pol_sigma70_r2"/>
</dbReference>
<evidence type="ECO:0000256" key="2">
    <source>
        <dbReference type="ARBA" id="ARBA00023082"/>
    </source>
</evidence>
<dbReference type="NCBIfam" id="TIGR02937">
    <property type="entry name" value="sigma70-ECF"/>
    <property type="match status" value="1"/>
</dbReference>
<dbReference type="InterPro" id="IPR007630">
    <property type="entry name" value="RNA_pol_sigma70_r4"/>
</dbReference>
<evidence type="ECO:0000256" key="3">
    <source>
        <dbReference type="ARBA" id="ARBA00023125"/>
    </source>
</evidence>
<dbReference type="PANTHER" id="PTHR30603:SF47">
    <property type="entry name" value="RNA POLYMERASE SIGMA FACTOR SIGD, CHLOROPLASTIC"/>
    <property type="match status" value="1"/>
</dbReference>
<dbReference type="EMBL" id="SGBB01000015">
    <property type="protein sequence ID" value="RZD18056.1"/>
    <property type="molecule type" value="Genomic_DNA"/>
</dbReference>
<dbReference type="GO" id="GO:0003677">
    <property type="term" value="F:DNA binding"/>
    <property type="evidence" value="ECO:0007669"/>
    <property type="project" value="UniProtKB-KW"/>
</dbReference>
<name>A0A519BLD5_9DELT</name>
<dbReference type="Gene3D" id="1.10.10.10">
    <property type="entry name" value="Winged helix-like DNA-binding domain superfamily/Winged helix DNA-binding domain"/>
    <property type="match status" value="2"/>
</dbReference>
<comment type="caution">
    <text evidence="8">The sequence shown here is derived from an EMBL/GenBank/DDBJ whole genome shotgun (WGS) entry which is preliminary data.</text>
</comment>
<gene>
    <name evidence="8" type="ORF">EVG15_07870</name>
</gene>
<proteinExistence type="inferred from homology"/>
<dbReference type="InterPro" id="IPR013325">
    <property type="entry name" value="RNA_pol_sigma_r2"/>
</dbReference>
<feature type="domain" description="RNA polymerase sigma-70" evidence="7">
    <location>
        <begin position="253"/>
        <end position="279"/>
    </location>
</feature>
<dbReference type="Pfam" id="PF04542">
    <property type="entry name" value="Sigma70_r2"/>
    <property type="match status" value="1"/>
</dbReference>
<dbReference type="PROSITE" id="PS00716">
    <property type="entry name" value="SIGMA70_2"/>
    <property type="match status" value="1"/>
</dbReference>
<dbReference type="PIRSF" id="PIRSF000770">
    <property type="entry name" value="RNA_pol_sigma-SigE/K"/>
    <property type="match status" value="1"/>
</dbReference>
<dbReference type="InterPro" id="IPR013324">
    <property type="entry name" value="RNA_pol_sigma_r3/r4-like"/>
</dbReference>
<dbReference type="SUPFAM" id="SSF88659">
    <property type="entry name" value="Sigma3 and sigma4 domains of RNA polymerase sigma factors"/>
    <property type="match status" value="2"/>
</dbReference>
<dbReference type="InterPro" id="IPR009042">
    <property type="entry name" value="RNA_pol_sigma70_r1_2"/>
</dbReference>
<dbReference type="GO" id="GO:0006352">
    <property type="term" value="P:DNA-templated transcription initiation"/>
    <property type="evidence" value="ECO:0007669"/>
    <property type="project" value="InterPro"/>
</dbReference>
<evidence type="ECO:0000259" key="6">
    <source>
        <dbReference type="PROSITE" id="PS00715"/>
    </source>
</evidence>
<dbReference type="InterPro" id="IPR014284">
    <property type="entry name" value="RNA_pol_sigma-70_dom"/>
</dbReference>
<feature type="domain" description="RNA polymerase sigma-70" evidence="6">
    <location>
        <begin position="80"/>
        <end position="93"/>
    </location>
</feature>
<dbReference type="InterPro" id="IPR036388">
    <property type="entry name" value="WH-like_DNA-bd_sf"/>
</dbReference>
<dbReference type="PANTHER" id="PTHR30603">
    <property type="entry name" value="RNA POLYMERASE SIGMA FACTOR RPO"/>
    <property type="match status" value="1"/>
</dbReference>
<reference evidence="8 9" key="1">
    <citation type="journal article" date="2019" name="ISME J.">
        <title>Insights into ecological role of a new deltaproteobacterial order Candidatus Acidulodesulfobacterales by metagenomics and metatranscriptomics.</title>
        <authorList>
            <person name="Tan S."/>
            <person name="Liu J."/>
            <person name="Fang Y."/>
            <person name="Hedlund B.P."/>
            <person name="Lian Z.H."/>
            <person name="Huang L.Y."/>
            <person name="Li J.T."/>
            <person name="Huang L.N."/>
            <person name="Li W.J."/>
            <person name="Jiang H.C."/>
            <person name="Dong H.L."/>
            <person name="Shu W.S."/>
        </authorList>
    </citation>
    <scope>NUCLEOTIDE SEQUENCE [LARGE SCALE GENOMIC DNA]</scope>
    <source>
        <strain evidence="8">AP1</strain>
    </source>
</reference>
<comment type="function">
    <text evidence="5">Sigma factors are initiation factors that promote the attachment of RNA polymerase to specific initiation sites and are then released.</text>
</comment>
<dbReference type="InterPro" id="IPR050239">
    <property type="entry name" value="Sigma-70_RNA_pol_init_factors"/>
</dbReference>
<evidence type="ECO:0000313" key="9">
    <source>
        <dbReference type="Proteomes" id="UP000319296"/>
    </source>
</evidence>
<dbReference type="CDD" id="cd06171">
    <property type="entry name" value="Sigma70_r4"/>
    <property type="match status" value="1"/>
</dbReference>
<dbReference type="Pfam" id="PF04545">
    <property type="entry name" value="Sigma70_r4"/>
    <property type="match status" value="1"/>
</dbReference>
<comment type="similarity">
    <text evidence="5">Belongs to the sigma-70 factor family.</text>
</comment>
<evidence type="ECO:0000313" key="8">
    <source>
        <dbReference type="EMBL" id="RZD18056.1"/>
    </source>
</evidence>
<dbReference type="Gene3D" id="1.10.601.10">
    <property type="entry name" value="RNA Polymerase Primary Sigma Factor"/>
    <property type="match status" value="1"/>
</dbReference>
<evidence type="ECO:0000256" key="1">
    <source>
        <dbReference type="ARBA" id="ARBA00023015"/>
    </source>
</evidence>
<keyword evidence="3 5" id="KW-0238">DNA-binding</keyword>
<organism evidence="8 9">
    <name type="scientific">Candidatus Acididesulfobacter diazotrophicus</name>
    <dbReference type="NCBI Taxonomy" id="2597226"/>
    <lineage>
        <taxon>Bacteria</taxon>
        <taxon>Deltaproteobacteria</taxon>
        <taxon>Candidatus Acidulodesulfobacterales</taxon>
        <taxon>Candidatus Acididesulfobacter</taxon>
    </lineage>
</organism>